<dbReference type="AlphaFoldDB" id="A0A4C1XK76"/>
<dbReference type="EMBL" id="BGZK01000868">
    <property type="protein sequence ID" value="GBP63392.1"/>
    <property type="molecule type" value="Genomic_DNA"/>
</dbReference>
<reference evidence="1 2" key="1">
    <citation type="journal article" date="2019" name="Commun. Biol.">
        <title>The bagworm genome reveals a unique fibroin gene that provides high tensile strength.</title>
        <authorList>
            <person name="Kono N."/>
            <person name="Nakamura H."/>
            <person name="Ohtoshi R."/>
            <person name="Tomita M."/>
            <person name="Numata K."/>
            <person name="Arakawa K."/>
        </authorList>
    </citation>
    <scope>NUCLEOTIDE SEQUENCE [LARGE SCALE GENOMIC DNA]</scope>
</reference>
<protein>
    <submittedName>
        <fullName evidence="1">Uncharacterized protein</fullName>
    </submittedName>
</protein>
<evidence type="ECO:0000313" key="1">
    <source>
        <dbReference type="EMBL" id="GBP63392.1"/>
    </source>
</evidence>
<accession>A0A4C1XK76</accession>
<proteinExistence type="predicted"/>
<organism evidence="1 2">
    <name type="scientific">Eumeta variegata</name>
    <name type="common">Bagworm moth</name>
    <name type="synonym">Eumeta japonica</name>
    <dbReference type="NCBI Taxonomy" id="151549"/>
    <lineage>
        <taxon>Eukaryota</taxon>
        <taxon>Metazoa</taxon>
        <taxon>Ecdysozoa</taxon>
        <taxon>Arthropoda</taxon>
        <taxon>Hexapoda</taxon>
        <taxon>Insecta</taxon>
        <taxon>Pterygota</taxon>
        <taxon>Neoptera</taxon>
        <taxon>Endopterygota</taxon>
        <taxon>Lepidoptera</taxon>
        <taxon>Glossata</taxon>
        <taxon>Ditrysia</taxon>
        <taxon>Tineoidea</taxon>
        <taxon>Psychidae</taxon>
        <taxon>Oiketicinae</taxon>
        <taxon>Eumeta</taxon>
    </lineage>
</organism>
<keyword evidence="2" id="KW-1185">Reference proteome</keyword>
<sequence>MGVRAINYRSVIPPRMALLAVVVMQKCSAINAEDILPPPSVWVPFGNSARRSLPPPLLNGSRRRLRAQPYCSDWCRRARVRRPHPRPLTRSVNICTPSWPVSPSRRLGRQDVGIADYVGIRLCHIEPAQTAGFRRCASVLQTFRRFRTFLKEEVLPRPGRGRRDSCHLSLECGSRAVGENREGSLFLSQTRMFP</sequence>
<evidence type="ECO:0000313" key="2">
    <source>
        <dbReference type="Proteomes" id="UP000299102"/>
    </source>
</evidence>
<gene>
    <name evidence="1" type="ORF">EVAR_56503_1</name>
</gene>
<dbReference type="Proteomes" id="UP000299102">
    <property type="component" value="Unassembled WGS sequence"/>
</dbReference>
<name>A0A4C1XK76_EUMVA</name>
<comment type="caution">
    <text evidence="1">The sequence shown here is derived from an EMBL/GenBank/DDBJ whole genome shotgun (WGS) entry which is preliminary data.</text>
</comment>